<evidence type="ECO:0000313" key="2">
    <source>
        <dbReference type="EMBL" id="EEF32685.1"/>
    </source>
</evidence>
<dbReference type="PANTHER" id="PTHR34130:SF10">
    <property type="match status" value="1"/>
</dbReference>
<sequence length="209" mass="23008">MENNNSIEEFEDALSLCDFALCDQESSIEHPDSPSSQEEDFFEFSTSSTSSVSNSTADNIIFCGKIISCKTENDDNDQRYNNPLCFSSSPSLRMVNRNKITSKNSSSKPALPPPARSSSSKKHKVIIGLTRIPSKMELSDLRERQNRKLQTPPPMFPAVVGSEAAAVSGGGSSKRSRNWSLLRRAQYMVSTLTRSSSFGGLRLARPCID</sequence>
<organism evidence="2 3">
    <name type="scientific">Ricinus communis</name>
    <name type="common">Castor bean</name>
    <dbReference type="NCBI Taxonomy" id="3988"/>
    <lineage>
        <taxon>Eukaryota</taxon>
        <taxon>Viridiplantae</taxon>
        <taxon>Streptophyta</taxon>
        <taxon>Embryophyta</taxon>
        <taxon>Tracheophyta</taxon>
        <taxon>Spermatophyta</taxon>
        <taxon>Magnoliopsida</taxon>
        <taxon>eudicotyledons</taxon>
        <taxon>Gunneridae</taxon>
        <taxon>Pentapetalae</taxon>
        <taxon>rosids</taxon>
        <taxon>fabids</taxon>
        <taxon>Malpighiales</taxon>
        <taxon>Euphorbiaceae</taxon>
        <taxon>Acalyphoideae</taxon>
        <taxon>Acalypheae</taxon>
        <taxon>Ricinus</taxon>
    </lineage>
</organism>
<gene>
    <name evidence="2" type="ORF">RCOM_0714620</name>
</gene>
<feature type="region of interest" description="Disordered" evidence="1">
    <location>
        <begin position="26"/>
        <end position="54"/>
    </location>
</feature>
<evidence type="ECO:0000313" key="3">
    <source>
        <dbReference type="Proteomes" id="UP000008311"/>
    </source>
</evidence>
<accession>B9SUQ0</accession>
<dbReference type="InParanoid" id="B9SUQ0"/>
<evidence type="ECO:0000256" key="1">
    <source>
        <dbReference type="SAM" id="MobiDB-lite"/>
    </source>
</evidence>
<dbReference type="PANTHER" id="PTHR34130">
    <property type="entry name" value="OS08G0243800 PROTEIN"/>
    <property type="match status" value="1"/>
</dbReference>
<dbReference type="Proteomes" id="UP000008311">
    <property type="component" value="Unassembled WGS sequence"/>
</dbReference>
<reference evidence="3" key="1">
    <citation type="journal article" date="2010" name="Nat. Biotechnol.">
        <title>Draft genome sequence of the oilseed species Ricinus communis.</title>
        <authorList>
            <person name="Chan A.P."/>
            <person name="Crabtree J."/>
            <person name="Zhao Q."/>
            <person name="Lorenzi H."/>
            <person name="Orvis J."/>
            <person name="Puiu D."/>
            <person name="Melake-Berhan A."/>
            <person name="Jones K.M."/>
            <person name="Redman J."/>
            <person name="Chen G."/>
            <person name="Cahoon E.B."/>
            <person name="Gedil M."/>
            <person name="Stanke M."/>
            <person name="Haas B.J."/>
            <person name="Wortman J.R."/>
            <person name="Fraser-Liggett C.M."/>
            <person name="Ravel J."/>
            <person name="Rabinowicz P.D."/>
        </authorList>
    </citation>
    <scope>NUCLEOTIDE SEQUENCE [LARGE SCALE GENOMIC DNA]</scope>
    <source>
        <strain evidence="3">cv. Hale</strain>
    </source>
</reference>
<dbReference type="eggNOG" id="ENOG502SAEV">
    <property type="taxonomic scope" value="Eukaryota"/>
</dbReference>
<keyword evidence="3" id="KW-1185">Reference proteome</keyword>
<protein>
    <submittedName>
        <fullName evidence="2">Uncharacterized protein</fullName>
    </submittedName>
</protein>
<feature type="region of interest" description="Disordered" evidence="1">
    <location>
        <begin position="100"/>
        <end position="123"/>
    </location>
</feature>
<feature type="compositionally biased region" description="Low complexity" evidence="1">
    <location>
        <begin position="43"/>
        <end position="54"/>
    </location>
</feature>
<dbReference type="EMBL" id="EQ974150">
    <property type="protein sequence ID" value="EEF32685.1"/>
    <property type="molecule type" value="Genomic_DNA"/>
</dbReference>
<proteinExistence type="predicted"/>
<name>B9SUQ0_RICCO</name>
<dbReference type="AlphaFoldDB" id="B9SUQ0"/>